<feature type="transmembrane region" description="Helical" evidence="7">
    <location>
        <begin position="76"/>
        <end position="102"/>
    </location>
</feature>
<evidence type="ECO:0000256" key="5">
    <source>
        <dbReference type="ARBA" id="ARBA00022989"/>
    </source>
</evidence>
<keyword evidence="3" id="KW-1003">Cell membrane</keyword>
<proteinExistence type="inferred from homology"/>
<evidence type="ECO:0000256" key="4">
    <source>
        <dbReference type="ARBA" id="ARBA00022692"/>
    </source>
</evidence>
<dbReference type="Proteomes" id="UP000437862">
    <property type="component" value="Chromosome"/>
</dbReference>
<keyword evidence="11" id="KW-1185">Reference proteome</keyword>
<evidence type="ECO:0000313" key="10">
    <source>
        <dbReference type="Proteomes" id="UP000315112"/>
    </source>
</evidence>
<evidence type="ECO:0000313" key="8">
    <source>
        <dbReference type="EMBL" id="QGZ37808.1"/>
    </source>
</evidence>
<keyword evidence="6 7" id="KW-0472">Membrane</keyword>
<dbReference type="EMBL" id="VLKW01000005">
    <property type="protein sequence ID" value="TWI46629.1"/>
    <property type="molecule type" value="Genomic_DNA"/>
</dbReference>
<gene>
    <name evidence="8" type="ORF">GO485_01235</name>
    <name evidence="9" type="ORF">IP92_02988</name>
</gene>
<dbReference type="EMBL" id="CP046904">
    <property type="protein sequence ID" value="QGZ37808.1"/>
    <property type="molecule type" value="Genomic_DNA"/>
</dbReference>
<comment type="similarity">
    <text evidence="2">Belongs to the polysaccharide synthase family.</text>
</comment>
<dbReference type="RefSeq" id="WP_145876231.1">
    <property type="nucleotide sequence ID" value="NZ_CP046904.1"/>
</dbReference>
<name>A0A562PQE5_9BURK</name>
<feature type="transmembrane region" description="Helical" evidence="7">
    <location>
        <begin position="322"/>
        <end position="342"/>
    </location>
</feature>
<feature type="transmembrane region" description="Helical" evidence="7">
    <location>
        <begin position="114"/>
        <end position="132"/>
    </location>
</feature>
<dbReference type="OrthoDB" id="5486360at2"/>
<evidence type="ECO:0000256" key="2">
    <source>
        <dbReference type="ARBA" id="ARBA00007430"/>
    </source>
</evidence>
<feature type="transmembrane region" description="Helical" evidence="7">
    <location>
        <begin position="250"/>
        <end position="269"/>
    </location>
</feature>
<dbReference type="PANTHER" id="PTHR30250:SF10">
    <property type="entry name" value="LIPOPOLYSACCHARIDE BIOSYNTHESIS PROTEIN WZXC"/>
    <property type="match status" value="1"/>
</dbReference>
<reference evidence="9 10" key="1">
    <citation type="journal article" date="2015" name="Stand. Genomic Sci.">
        <title>Genomic Encyclopedia of Bacterial and Archaeal Type Strains, Phase III: the genomes of soil and plant-associated and newly described type strains.</title>
        <authorList>
            <person name="Whitman W.B."/>
            <person name="Woyke T."/>
            <person name="Klenk H.P."/>
            <person name="Zhou Y."/>
            <person name="Lilburn T.G."/>
            <person name="Beck B.J."/>
            <person name="De Vos P."/>
            <person name="Vandamme P."/>
            <person name="Eisen J.A."/>
            <person name="Garrity G."/>
            <person name="Hugenholtz P."/>
            <person name="Kyrpides N.C."/>
        </authorList>
    </citation>
    <scope>NUCLEOTIDE SEQUENCE [LARGE SCALE GENOMIC DNA]</scope>
    <source>
        <strain evidence="9 10">CGMCC 1.10685</strain>
    </source>
</reference>
<feature type="transmembrane region" description="Helical" evidence="7">
    <location>
        <begin position="438"/>
        <end position="457"/>
    </location>
</feature>
<reference evidence="8 11" key="3">
    <citation type="submission" date="2019-12" db="EMBL/GenBank/DDBJ databases">
        <title>Draft Genome Sequences of Six Type Strains of the Genus Massilia.</title>
        <authorList>
            <person name="Miess H."/>
            <person name="Frediansyah A."/>
            <person name="Goeker M."/>
            <person name="Gross H."/>
        </authorList>
    </citation>
    <scope>NUCLEOTIDE SEQUENCE [LARGE SCALE GENOMIC DNA]</scope>
    <source>
        <strain evidence="8 11">DSM 26639</strain>
    </source>
</reference>
<evidence type="ECO:0000256" key="7">
    <source>
        <dbReference type="SAM" id="Phobius"/>
    </source>
</evidence>
<feature type="transmembrane region" description="Helical" evidence="7">
    <location>
        <begin position="281"/>
        <end position="302"/>
    </location>
</feature>
<dbReference type="AlphaFoldDB" id="A0A562PQE5"/>
<evidence type="ECO:0000313" key="9">
    <source>
        <dbReference type="EMBL" id="TWI46629.1"/>
    </source>
</evidence>
<reference evidence="9" key="2">
    <citation type="submission" date="2019-07" db="EMBL/GenBank/DDBJ databases">
        <authorList>
            <person name="Whitman W."/>
            <person name="Huntemann M."/>
            <person name="Clum A."/>
            <person name="Pillay M."/>
            <person name="Palaniappan K."/>
            <person name="Varghese N."/>
            <person name="Mikhailova N."/>
            <person name="Stamatis D."/>
            <person name="Reddy T."/>
            <person name="Daum C."/>
            <person name="Shapiro N."/>
            <person name="Ivanova N."/>
            <person name="Kyrpides N."/>
            <person name="Woyke T."/>
        </authorList>
    </citation>
    <scope>NUCLEOTIDE SEQUENCE</scope>
    <source>
        <strain evidence="9">CGMCC 1.10685</strain>
    </source>
</reference>
<dbReference type="PANTHER" id="PTHR30250">
    <property type="entry name" value="PST FAMILY PREDICTED COLANIC ACID TRANSPORTER"/>
    <property type="match status" value="1"/>
</dbReference>
<dbReference type="Pfam" id="PF13440">
    <property type="entry name" value="Polysacc_synt_3"/>
    <property type="match status" value="1"/>
</dbReference>
<sequence length="478" mass="50670">MSAARRSLLVSFGERYTALLIGTAGTMIIARLLPPAEIGVFSIGAVLVGLAQALRDFGVGQYVVSAPALERAQLRAALGVSLLAAWSLAALVAVLAAPMAVFYGEPRLQDVMRLLAINFVLVPFTSLTLSCLRRQLRMSAIYLINTSHSLTQLTCTVWLATRGFGCLSLAWGTVAAAMVAIVVSLPLRPAGLPWLPSWRGARAVLEFGMYATGGNLIDEAGVAAPDLVIGKLLGPESVAMFGKAQALLNLFNQAVTSAISPVLLPLFAADARAGRDPRHGYLTTVACVTAVAWPFFTLLGLLALPVLRLVYGEQWDSAAPLIRIMCCSAALYSMFSMARYLFIATGHVRDQARLDTWAVAVRVGVLVPAAGLGLRWVAGAVVVGAVFRCWLTARYLARLACVDVTALARAVARSGGLTALTALAPAAALMSMRPGTAQVLAAVAGAIPLWFAGVVLFRHPLAEELELAWRKVRRRDAV</sequence>
<dbReference type="Proteomes" id="UP000315112">
    <property type="component" value="Unassembled WGS sequence"/>
</dbReference>
<evidence type="ECO:0000256" key="3">
    <source>
        <dbReference type="ARBA" id="ARBA00022475"/>
    </source>
</evidence>
<evidence type="ECO:0000256" key="6">
    <source>
        <dbReference type="ARBA" id="ARBA00023136"/>
    </source>
</evidence>
<evidence type="ECO:0000256" key="1">
    <source>
        <dbReference type="ARBA" id="ARBA00004651"/>
    </source>
</evidence>
<accession>A0A562PQE5</accession>
<comment type="subcellular location">
    <subcellularLocation>
        <location evidence="1">Cell membrane</location>
        <topology evidence="1">Multi-pass membrane protein</topology>
    </subcellularLocation>
</comment>
<keyword evidence="4 7" id="KW-0812">Transmembrane</keyword>
<protein>
    <submittedName>
        <fullName evidence="9">O-antigen/teichoic acid export membrane protein</fullName>
    </submittedName>
    <submittedName>
        <fullName evidence="8">Oligosaccharide flippase family protein</fullName>
    </submittedName>
</protein>
<dbReference type="GO" id="GO:0005886">
    <property type="term" value="C:plasma membrane"/>
    <property type="evidence" value="ECO:0007669"/>
    <property type="project" value="UniProtKB-SubCell"/>
</dbReference>
<evidence type="ECO:0000313" key="11">
    <source>
        <dbReference type="Proteomes" id="UP000437862"/>
    </source>
</evidence>
<dbReference type="InterPro" id="IPR050833">
    <property type="entry name" value="Poly_Biosynth_Transport"/>
</dbReference>
<organism evidence="9 10">
    <name type="scientific">Pseudoduganella flava</name>
    <dbReference type="NCBI Taxonomy" id="871742"/>
    <lineage>
        <taxon>Bacteria</taxon>
        <taxon>Pseudomonadati</taxon>
        <taxon>Pseudomonadota</taxon>
        <taxon>Betaproteobacteria</taxon>
        <taxon>Burkholderiales</taxon>
        <taxon>Oxalobacteraceae</taxon>
        <taxon>Telluria group</taxon>
        <taxon>Pseudoduganella</taxon>
    </lineage>
</organism>
<feature type="transmembrane region" description="Helical" evidence="7">
    <location>
        <begin position="169"/>
        <end position="187"/>
    </location>
</feature>
<keyword evidence="5 7" id="KW-1133">Transmembrane helix</keyword>